<dbReference type="PANTHER" id="PTHR47584:SF14">
    <property type="entry name" value="L10-INTERACTING MYB DOMAIN-CONTAINING PROTEIN-LIKE"/>
    <property type="match status" value="1"/>
</dbReference>
<dbReference type="EMBL" id="JACGWO010000010">
    <property type="protein sequence ID" value="KAK4417478.1"/>
    <property type="molecule type" value="Genomic_DNA"/>
</dbReference>
<keyword evidence="3" id="KW-1185">Reference proteome</keyword>
<dbReference type="InterPro" id="IPR024752">
    <property type="entry name" value="Myb/SANT-like_dom"/>
</dbReference>
<organism evidence="2 3">
    <name type="scientific">Sesamum alatum</name>
    <dbReference type="NCBI Taxonomy" id="300844"/>
    <lineage>
        <taxon>Eukaryota</taxon>
        <taxon>Viridiplantae</taxon>
        <taxon>Streptophyta</taxon>
        <taxon>Embryophyta</taxon>
        <taxon>Tracheophyta</taxon>
        <taxon>Spermatophyta</taxon>
        <taxon>Magnoliopsida</taxon>
        <taxon>eudicotyledons</taxon>
        <taxon>Gunneridae</taxon>
        <taxon>Pentapetalae</taxon>
        <taxon>asterids</taxon>
        <taxon>lamiids</taxon>
        <taxon>Lamiales</taxon>
        <taxon>Pedaliaceae</taxon>
        <taxon>Sesamum</taxon>
    </lineage>
</organism>
<evidence type="ECO:0000259" key="1">
    <source>
        <dbReference type="Pfam" id="PF12776"/>
    </source>
</evidence>
<dbReference type="PANTHER" id="PTHR47584">
    <property type="match status" value="1"/>
</dbReference>
<dbReference type="AlphaFoldDB" id="A0AAE1XTW5"/>
<feature type="domain" description="Myb/SANT-like" evidence="1">
    <location>
        <begin position="18"/>
        <end position="113"/>
    </location>
</feature>
<gene>
    <name evidence="2" type="ORF">Salat_2573500</name>
</gene>
<dbReference type="Proteomes" id="UP001293254">
    <property type="component" value="Unassembled WGS sequence"/>
</dbReference>
<proteinExistence type="predicted"/>
<dbReference type="Pfam" id="PF12776">
    <property type="entry name" value="Myb_DNA-bind_3"/>
    <property type="match status" value="1"/>
</dbReference>
<name>A0AAE1XTW5_9LAMI</name>
<evidence type="ECO:0000313" key="3">
    <source>
        <dbReference type="Proteomes" id="UP001293254"/>
    </source>
</evidence>
<evidence type="ECO:0000313" key="2">
    <source>
        <dbReference type="EMBL" id="KAK4417478.1"/>
    </source>
</evidence>
<sequence length="170" mass="19955">MSAPEPKKPQRRYFYSGRWSKGHDHAFVTALAWKAMEGKTMEHPFQPNKEALEFASACVSTLYRWEFRPKTYAWHLDLLRKRYITFKAIVENPTFEWDAENNIVNGTREAWEALIRENPFGDAYVRRGDPEWENLKLIFRDVEGRPVFNGGEGPNVQLVVPEESYRVSDE</sequence>
<protein>
    <recommendedName>
        <fullName evidence="1">Myb/SANT-like domain-containing protein</fullName>
    </recommendedName>
</protein>
<accession>A0AAE1XTW5</accession>
<reference evidence="2" key="2">
    <citation type="journal article" date="2024" name="Plant">
        <title>Genomic evolution and insights into agronomic trait innovations of Sesamum species.</title>
        <authorList>
            <person name="Miao H."/>
            <person name="Wang L."/>
            <person name="Qu L."/>
            <person name="Liu H."/>
            <person name="Sun Y."/>
            <person name="Le M."/>
            <person name="Wang Q."/>
            <person name="Wei S."/>
            <person name="Zheng Y."/>
            <person name="Lin W."/>
            <person name="Duan Y."/>
            <person name="Cao H."/>
            <person name="Xiong S."/>
            <person name="Wang X."/>
            <person name="Wei L."/>
            <person name="Li C."/>
            <person name="Ma Q."/>
            <person name="Ju M."/>
            <person name="Zhao R."/>
            <person name="Li G."/>
            <person name="Mu C."/>
            <person name="Tian Q."/>
            <person name="Mei H."/>
            <person name="Zhang T."/>
            <person name="Gao T."/>
            <person name="Zhang H."/>
        </authorList>
    </citation>
    <scope>NUCLEOTIDE SEQUENCE</scope>
    <source>
        <strain evidence="2">3651</strain>
    </source>
</reference>
<comment type="caution">
    <text evidence="2">The sequence shown here is derived from an EMBL/GenBank/DDBJ whole genome shotgun (WGS) entry which is preliminary data.</text>
</comment>
<reference evidence="2" key="1">
    <citation type="submission" date="2020-06" db="EMBL/GenBank/DDBJ databases">
        <authorList>
            <person name="Li T."/>
            <person name="Hu X."/>
            <person name="Zhang T."/>
            <person name="Song X."/>
            <person name="Zhang H."/>
            <person name="Dai N."/>
            <person name="Sheng W."/>
            <person name="Hou X."/>
            <person name="Wei L."/>
        </authorList>
    </citation>
    <scope>NUCLEOTIDE SEQUENCE</scope>
    <source>
        <strain evidence="2">3651</strain>
        <tissue evidence="2">Leaf</tissue>
    </source>
</reference>
<dbReference type="InterPro" id="IPR045026">
    <property type="entry name" value="LIMYB"/>
</dbReference>